<dbReference type="EMBL" id="JXXN02000170">
    <property type="protein sequence ID" value="THD28361.1"/>
    <property type="molecule type" value="Genomic_DNA"/>
</dbReference>
<proteinExistence type="predicted"/>
<evidence type="ECO:0000256" key="12">
    <source>
        <dbReference type="SAM" id="Phobius"/>
    </source>
</evidence>
<keyword evidence="8 12" id="KW-1133">Transmembrane helix</keyword>
<reference evidence="14" key="1">
    <citation type="submission" date="2019-03" db="EMBL/GenBank/DDBJ databases">
        <title>Improved annotation for the trematode Fasciola hepatica.</title>
        <authorList>
            <person name="Choi Y.-J."/>
            <person name="Martin J."/>
            <person name="Mitreva M."/>
        </authorList>
    </citation>
    <scope>NUCLEOTIDE SEQUENCE [LARGE SCALE GENOMIC DNA]</scope>
</reference>
<evidence type="ECO:0000256" key="7">
    <source>
        <dbReference type="ARBA" id="ARBA00022982"/>
    </source>
</evidence>
<dbReference type="PANTHER" id="PTHR15422:SF24">
    <property type="entry name" value="DOMON RELATED DOMAIN-CONTAINING PROTEIN"/>
    <property type="match status" value="1"/>
</dbReference>
<comment type="subcellular location">
    <subcellularLocation>
        <location evidence="2">Membrane</location>
        <topology evidence="2">Multi-pass membrane protein</topology>
    </subcellularLocation>
</comment>
<evidence type="ECO:0000313" key="15">
    <source>
        <dbReference type="Proteomes" id="UP000230066"/>
    </source>
</evidence>
<evidence type="ECO:0000256" key="6">
    <source>
        <dbReference type="ARBA" id="ARBA00022723"/>
    </source>
</evidence>
<dbReference type="Proteomes" id="UP000230066">
    <property type="component" value="Unassembled WGS sequence"/>
</dbReference>
<keyword evidence="6" id="KW-0479">Metal-binding</keyword>
<dbReference type="InterPro" id="IPR006593">
    <property type="entry name" value="Cyt_b561/ferric_Rdtase_TM"/>
</dbReference>
<feature type="transmembrane region" description="Helical" evidence="12">
    <location>
        <begin position="171"/>
        <end position="194"/>
    </location>
</feature>
<evidence type="ECO:0000256" key="2">
    <source>
        <dbReference type="ARBA" id="ARBA00004141"/>
    </source>
</evidence>
<keyword evidence="7" id="KW-0249">Electron transport</keyword>
<keyword evidence="10 12" id="KW-0472">Membrane</keyword>
<dbReference type="SMART" id="SM00665">
    <property type="entry name" value="B561"/>
    <property type="match status" value="1"/>
</dbReference>
<organism evidence="14 15">
    <name type="scientific">Fasciola hepatica</name>
    <name type="common">Liver fluke</name>
    <dbReference type="NCBI Taxonomy" id="6192"/>
    <lineage>
        <taxon>Eukaryota</taxon>
        <taxon>Metazoa</taxon>
        <taxon>Spiralia</taxon>
        <taxon>Lophotrochozoa</taxon>
        <taxon>Platyhelminthes</taxon>
        <taxon>Trematoda</taxon>
        <taxon>Digenea</taxon>
        <taxon>Plagiorchiida</taxon>
        <taxon>Echinostomata</taxon>
        <taxon>Echinostomatoidea</taxon>
        <taxon>Fasciolidae</taxon>
        <taxon>Fasciola</taxon>
    </lineage>
</organism>
<dbReference type="PANTHER" id="PTHR15422">
    <property type="entry name" value="OS05G0565100 PROTEIN"/>
    <property type="match status" value="1"/>
</dbReference>
<accession>A0A4E0RNC2</accession>
<dbReference type="AlphaFoldDB" id="A0A4E0RNC2"/>
<dbReference type="EC" id="7.2.1.3" evidence="11"/>
<evidence type="ECO:0000259" key="13">
    <source>
        <dbReference type="PROSITE" id="PS50939"/>
    </source>
</evidence>
<feature type="transmembrane region" description="Helical" evidence="12">
    <location>
        <begin position="96"/>
        <end position="124"/>
    </location>
</feature>
<evidence type="ECO:0000256" key="1">
    <source>
        <dbReference type="ARBA" id="ARBA00001970"/>
    </source>
</evidence>
<name>A0A4E0RNC2_FASHE</name>
<evidence type="ECO:0000256" key="11">
    <source>
        <dbReference type="ARBA" id="ARBA00024225"/>
    </source>
</evidence>
<evidence type="ECO:0000256" key="4">
    <source>
        <dbReference type="ARBA" id="ARBA00022617"/>
    </source>
</evidence>
<evidence type="ECO:0000256" key="10">
    <source>
        <dbReference type="ARBA" id="ARBA00023136"/>
    </source>
</evidence>
<keyword evidence="5 12" id="KW-0812">Transmembrane</keyword>
<keyword evidence="4" id="KW-0349">Heme</keyword>
<sequence length="322" mass="36387">MTKVFVKRGILSSDKSPIICTPYFELPNNPALKIYLFQPKMSPPFSKDESFELSYGIKVHACLMIFAWGFCNPNAMISVRHMKLGWPGRTICNLSYWFVIHLVLQVSLVTLVILSFMVIIVYVAGYSKYTKMPYAAHPPLGFVVFFLTIIEILVAWFLVTSNGVRRSALRNVHLCIGLTCQLLAVPLIFIGFQMPEISVKVCTSPVYSGIYLVNVLTHVIADVILEVLNYQIMFRTRALRGQFKGDGIDIDLAIVRMAESPRVKKKIAMSLLPDKSPEEQIGLKYALMKINLLRNVKYLVYAFHVAISFTLTFILVIGLAYS</sequence>
<feature type="domain" description="Cytochrome b561" evidence="13">
    <location>
        <begin position="20"/>
        <end position="232"/>
    </location>
</feature>
<evidence type="ECO:0000256" key="3">
    <source>
        <dbReference type="ARBA" id="ARBA00022448"/>
    </source>
</evidence>
<evidence type="ECO:0000256" key="8">
    <source>
        <dbReference type="ARBA" id="ARBA00022989"/>
    </source>
</evidence>
<gene>
    <name evidence="14" type="ORF">D915_000826</name>
</gene>
<dbReference type="PROSITE" id="PS50939">
    <property type="entry name" value="CYTOCHROME_B561"/>
    <property type="match status" value="1"/>
</dbReference>
<dbReference type="Pfam" id="PF03188">
    <property type="entry name" value="Cytochrom_B561"/>
    <property type="match status" value="1"/>
</dbReference>
<dbReference type="GO" id="GO:0140571">
    <property type="term" value="F:transmembrane ascorbate ferrireductase activity"/>
    <property type="evidence" value="ECO:0007669"/>
    <property type="project" value="UniProtKB-EC"/>
</dbReference>
<comment type="caution">
    <text evidence="14">The sequence shown here is derived from an EMBL/GenBank/DDBJ whole genome shotgun (WGS) entry which is preliminary data.</text>
</comment>
<dbReference type="GO" id="GO:0140575">
    <property type="term" value="F:transmembrane monodehydroascorbate reductase activity"/>
    <property type="evidence" value="ECO:0007669"/>
    <property type="project" value="InterPro"/>
</dbReference>
<dbReference type="CDD" id="cd08760">
    <property type="entry name" value="Cyt_b561_FRRS1_like"/>
    <property type="match status" value="1"/>
</dbReference>
<dbReference type="GO" id="GO:0046872">
    <property type="term" value="F:metal ion binding"/>
    <property type="evidence" value="ECO:0007669"/>
    <property type="project" value="UniProtKB-KW"/>
</dbReference>
<dbReference type="Gene3D" id="1.20.120.1770">
    <property type="match status" value="1"/>
</dbReference>
<feature type="transmembrane region" description="Helical" evidence="12">
    <location>
        <begin position="206"/>
        <end position="228"/>
    </location>
</feature>
<dbReference type="GO" id="GO:0020037">
    <property type="term" value="F:heme binding"/>
    <property type="evidence" value="ECO:0007669"/>
    <property type="project" value="TreeGrafter"/>
</dbReference>
<evidence type="ECO:0000256" key="5">
    <source>
        <dbReference type="ARBA" id="ARBA00022692"/>
    </source>
</evidence>
<evidence type="ECO:0000313" key="14">
    <source>
        <dbReference type="EMBL" id="THD28361.1"/>
    </source>
</evidence>
<keyword evidence="3" id="KW-0813">Transport</keyword>
<dbReference type="InterPro" id="IPR045150">
    <property type="entry name" value="CYB561D1/2"/>
</dbReference>
<protein>
    <recommendedName>
        <fullName evidence="11">ascorbate ferrireductase (transmembrane)</fullName>
        <ecNumber evidence="11">7.2.1.3</ecNumber>
    </recommendedName>
</protein>
<comment type="cofactor">
    <cofactor evidence="1">
        <name>heme b</name>
        <dbReference type="ChEBI" id="CHEBI:60344"/>
    </cofactor>
</comment>
<dbReference type="GO" id="GO:0016020">
    <property type="term" value="C:membrane"/>
    <property type="evidence" value="ECO:0007669"/>
    <property type="project" value="UniProtKB-SubCell"/>
</dbReference>
<evidence type="ECO:0000256" key="9">
    <source>
        <dbReference type="ARBA" id="ARBA00023004"/>
    </source>
</evidence>
<feature type="transmembrane region" description="Helical" evidence="12">
    <location>
        <begin position="298"/>
        <end position="321"/>
    </location>
</feature>
<keyword evidence="9" id="KW-0408">Iron</keyword>
<feature type="transmembrane region" description="Helical" evidence="12">
    <location>
        <begin position="136"/>
        <end position="159"/>
    </location>
</feature>
<keyword evidence="15" id="KW-1185">Reference proteome</keyword>